<proteinExistence type="predicted"/>
<name>A0A8J8TRG2_9EURY</name>
<keyword evidence="2" id="KW-1185">Reference proteome</keyword>
<dbReference type="Gene3D" id="2.60.120.200">
    <property type="match status" value="1"/>
</dbReference>
<reference evidence="1" key="1">
    <citation type="submission" date="2017-11" db="EMBL/GenBank/DDBJ databases">
        <authorList>
            <person name="Kajale S.C."/>
            <person name="Sharma A."/>
        </authorList>
    </citation>
    <scope>NUCLEOTIDE SEQUENCE</scope>
    <source>
        <strain evidence="1">LS1_42</strain>
    </source>
</reference>
<dbReference type="InterPro" id="IPR013320">
    <property type="entry name" value="ConA-like_dom_sf"/>
</dbReference>
<evidence type="ECO:0000313" key="1">
    <source>
        <dbReference type="EMBL" id="TYL37945.1"/>
    </source>
</evidence>
<accession>A0A8J8TRG2</accession>
<dbReference type="SUPFAM" id="SSF50939">
    <property type="entry name" value="Sialidases"/>
    <property type="match status" value="1"/>
</dbReference>
<dbReference type="Gene3D" id="2.120.10.10">
    <property type="match status" value="1"/>
</dbReference>
<dbReference type="InterPro" id="IPR036278">
    <property type="entry name" value="Sialidase_sf"/>
</dbReference>
<comment type="caution">
    <text evidence="1">The sequence shown here is derived from an EMBL/GenBank/DDBJ whole genome shotgun (WGS) entry which is preliminary data.</text>
</comment>
<organism evidence="1 2">
    <name type="scientific">Natronococcus pandeyae</name>
    <dbReference type="NCBI Taxonomy" id="2055836"/>
    <lineage>
        <taxon>Archaea</taxon>
        <taxon>Methanobacteriati</taxon>
        <taxon>Methanobacteriota</taxon>
        <taxon>Stenosarchaea group</taxon>
        <taxon>Halobacteria</taxon>
        <taxon>Halobacteriales</taxon>
        <taxon>Natrialbaceae</taxon>
        <taxon>Natronococcus</taxon>
    </lineage>
</organism>
<dbReference type="Pfam" id="PF15892">
    <property type="entry name" value="BNR_4"/>
    <property type="match status" value="1"/>
</dbReference>
<protein>
    <submittedName>
        <fullName evidence="1">Uncharacterized protein</fullName>
    </submittedName>
</protein>
<dbReference type="SUPFAM" id="SSF49899">
    <property type="entry name" value="Concanavalin A-like lectins/glucanases"/>
    <property type="match status" value="1"/>
</dbReference>
<evidence type="ECO:0000313" key="2">
    <source>
        <dbReference type="Proteomes" id="UP000766904"/>
    </source>
</evidence>
<dbReference type="CDD" id="cd15482">
    <property type="entry name" value="Sialidase_non-viral"/>
    <property type="match status" value="1"/>
</dbReference>
<dbReference type="EMBL" id="PHNJ01000007">
    <property type="protein sequence ID" value="TYL37945.1"/>
    <property type="molecule type" value="Genomic_DNA"/>
</dbReference>
<gene>
    <name evidence="1" type="ORF">CV102_14590</name>
</gene>
<dbReference type="Proteomes" id="UP000766904">
    <property type="component" value="Unassembled WGS sequence"/>
</dbReference>
<dbReference type="AlphaFoldDB" id="A0A8J8TRG2"/>
<sequence>MSPLRDGLLGYWPAVRDHRGTVWDESPRENHGRYGRDARWIWFTNPRAVRYADERDRTYVGYLGGPTGTDIVIAGFDHDSGEFERTTLEPSFSADDHTSPAVLVARDGRLLVFWSGHNGGSIRYRRSTAPEDLSAFGPLRTIDQACVTYPNPVQLEGTPEAPIYLFYRDRTVTSDATDDPYGYMGDGHVYYRRSVDRGDSWSEQTRLVTAPEGHYGTYFVHAATEETVHLFFTDAERGGDAPKRHVLYAAFENGTLVAADGEPIATESELPVTVADLERVYDSAAADGEYAWVWDASVDERGAPAVVYATFPSTLAHEYRYARWDGDAGEWRDHHLRDAGRYVEAAGVEGHYSAGAALDPDDPTVAYACVSVDGSRAVERLETDTGGRSWSVRTVCDDPVGTPIRPAVPANGADECPVLWLEGSYESMHASQTVLRGLPTGGVDGRIEGDGETGVTLGLDLFDERAVRDGVSVSALVRTRDLDRRQTVLQFGDGIRLDVARETAGALEFSLADDASTAVASWNGLAAGDERFVEGAWDPDDGTMQLRVDGSVVDEASFDGPIAFDGPNASWTLARDAYLLGSGLVGTLREVRLYGRPTTTADHRALRKSAEDRVADR</sequence>
<dbReference type="RefSeq" id="WP_148858721.1">
    <property type="nucleotide sequence ID" value="NZ_PHNJ01000007.1"/>
</dbReference>
<dbReference type="OrthoDB" id="38162at2157"/>